<dbReference type="Proteomes" id="UP000507222">
    <property type="component" value="Unassembled WGS sequence"/>
</dbReference>
<dbReference type="InterPro" id="IPR049883">
    <property type="entry name" value="NOTCH1_EGF-like"/>
</dbReference>
<feature type="chain" id="PRO_5026915233" description="NOTCH1 EGF-like calcium-binding domain-containing protein" evidence="4">
    <location>
        <begin position="24"/>
        <end position="388"/>
    </location>
</feature>
<reference evidence="6 7" key="1">
    <citation type="submission" date="2020-05" db="EMBL/GenBank/DDBJ databases">
        <authorList>
            <person name="Campoy J."/>
            <person name="Schneeberger K."/>
            <person name="Spophaly S."/>
        </authorList>
    </citation>
    <scope>NUCLEOTIDE SEQUENCE [LARGE SCALE GENOMIC DNA]</scope>
    <source>
        <strain evidence="6">PruArmRojPasFocal</strain>
    </source>
</reference>
<accession>A0A6J5TRT6</accession>
<keyword evidence="4" id="KW-0732">Signal</keyword>
<dbReference type="GO" id="GO:0004674">
    <property type="term" value="F:protein serine/threonine kinase activity"/>
    <property type="evidence" value="ECO:0007669"/>
    <property type="project" value="TreeGrafter"/>
</dbReference>
<feature type="signal peptide" evidence="4">
    <location>
        <begin position="1"/>
        <end position="23"/>
    </location>
</feature>
<evidence type="ECO:0000256" key="1">
    <source>
        <dbReference type="ARBA" id="ARBA00022741"/>
    </source>
</evidence>
<evidence type="ECO:0000256" key="3">
    <source>
        <dbReference type="ARBA" id="ARBA00023157"/>
    </source>
</evidence>
<dbReference type="GO" id="GO:0005524">
    <property type="term" value="F:ATP binding"/>
    <property type="evidence" value="ECO:0007669"/>
    <property type="project" value="UniProtKB-KW"/>
</dbReference>
<keyword evidence="2" id="KW-0067">ATP-binding</keyword>
<evidence type="ECO:0000259" key="5">
    <source>
        <dbReference type="Pfam" id="PF07645"/>
    </source>
</evidence>
<protein>
    <recommendedName>
        <fullName evidence="5">NOTCH1 EGF-like calcium-binding domain-containing protein</fullName>
    </recommendedName>
</protein>
<dbReference type="Pfam" id="PF07645">
    <property type="entry name" value="EGF_CA"/>
    <property type="match status" value="1"/>
</dbReference>
<dbReference type="GO" id="GO:0005886">
    <property type="term" value="C:plasma membrane"/>
    <property type="evidence" value="ECO:0007669"/>
    <property type="project" value="TreeGrafter"/>
</dbReference>
<evidence type="ECO:0000313" key="6">
    <source>
        <dbReference type="EMBL" id="CAB4266429.1"/>
    </source>
</evidence>
<dbReference type="InterPro" id="IPR011009">
    <property type="entry name" value="Kinase-like_dom_sf"/>
</dbReference>
<dbReference type="PANTHER" id="PTHR27005:SF463">
    <property type="entry name" value="PROTEIN KINASE DOMAIN-CONTAINING PROTEIN"/>
    <property type="match status" value="1"/>
</dbReference>
<evidence type="ECO:0000313" key="7">
    <source>
        <dbReference type="Proteomes" id="UP000507222"/>
    </source>
</evidence>
<organism evidence="6 7">
    <name type="scientific">Prunus armeniaca</name>
    <name type="common">Apricot</name>
    <name type="synonym">Armeniaca vulgaris</name>
    <dbReference type="NCBI Taxonomy" id="36596"/>
    <lineage>
        <taxon>Eukaryota</taxon>
        <taxon>Viridiplantae</taxon>
        <taxon>Streptophyta</taxon>
        <taxon>Embryophyta</taxon>
        <taxon>Tracheophyta</taxon>
        <taxon>Spermatophyta</taxon>
        <taxon>Magnoliopsida</taxon>
        <taxon>eudicotyledons</taxon>
        <taxon>Gunneridae</taxon>
        <taxon>Pentapetalae</taxon>
        <taxon>rosids</taxon>
        <taxon>fabids</taxon>
        <taxon>Rosales</taxon>
        <taxon>Rosaceae</taxon>
        <taxon>Amygdaloideae</taxon>
        <taxon>Amygdaleae</taxon>
        <taxon>Prunus</taxon>
    </lineage>
</organism>
<name>A0A6J5TRT6_PRUAR</name>
<evidence type="ECO:0000256" key="2">
    <source>
        <dbReference type="ARBA" id="ARBA00022840"/>
    </source>
</evidence>
<dbReference type="Gene3D" id="3.30.200.20">
    <property type="entry name" value="Phosphorylase Kinase, domain 1"/>
    <property type="match status" value="1"/>
</dbReference>
<dbReference type="Gene3D" id="2.10.25.10">
    <property type="entry name" value="Laminin"/>
    <property type="match status" value="1"/>
</dbReference>
<evidence type="ECO:0000256" key="4">
    <source>
        <dbReference type="SAM" id="SignalP"/>
    </source>
</evidence>
<gene>
    <name evidence="6" type="ORF">CURHAP_LOCUS8729</name>
</gene>
<keyword evidence="3" id="KW-1015">Disulfide bond</keyword>
<dbReference type="SUPFAM" id="SSF56112">
    <property type="entry name" value="Protein kinase-like (PK-like)"/>
    <property type="match status" value="1"/>
</dbReference>
<dbReference type="EMBL" id="CAEKDK010000001">
    <property type="protein sequence ID" value="CAB4266429.1"/>
    <property type="molecule type" value="Genomic_DNA"/>
</dbReference>
<dbReference type="PANTHER" id="PTHR27005">
    <property type="entry name" value="WALL-ASSOCIATED RECEPTOR KINASE-LIKE 21"/>
    <property type="match status" value="1"/>
</dbReference>
<dbReference type="InterPro" id="IPR045274">
    <property type="entry name" value="WAK-like"/>
</dbReference>
<proteinExistence type="predicted"/>
<keyword evidence="1" id="KW-0547">Nucleotide-binding</keyword>
<dbReference type="GO" id="GO:0007166">
    <property type="term" value="P:cell surface receptor signaling pathway"/>
    <property type="evidence" value="ECO:0007669"/>
    <property type="project" value="InterPro"/>
</dbReference>
<feature type="domain" description="NOTCH1 EGF-like calcium-binding" evidence="5">
    <location>
        <begin position="200"/>
        <end position="224"/>
    </location>
</feature>
<sequence>MGLDTKLLKTVLIWVMAAATTRSASEAEIPQTIRADCQYKCGEVSIPYPFGTNDKLYYTGCLSLCTSTDSLANGSCSGIGCCKAVIPKMTYIFSVKFQSFHNHTGIWDFNPCSCSFWVEEESYDFSTVDLVDLQSRSKVTTVNDWSIEQQTCKEAQENVTSYARSQDHSFCLDSDNGPGYRCSCSPGYQGITYIPNGCQDVDECADPMLNDCEERSCINQKGSYPVLAPETTMRMAKKMEKAALVINFDLQCPNSDMKSSGAGLVLLLASGGWFYLGLKKRKLIKLKKHYFQQNGGLMLQKQLLRPEESIDTTKIFTEEELKMATNNFDESRIIGRSGYGTVNHKNVIKLFGCCLETEVPLLVYEFVTNVTLSDHIQQENTNSTATIP</sequence>
<dbReference type="Gene3D" id="1.10.510.10">
    <property type="entry name" value="Transferase(Phosphotransferase) domain 1"/>
    <property type="match status" value="1"/>
</dbReference>
<dbReference type="AlphaFoldDB" id="A0A6J5TRT6"/>